<feature type="domain" description="STAS" evidence="1">
    <location>
        <begin position="11"/>
        <end position="102"/>
    </location>
</feature>
<proteinExistence type="predicted"/>
<dbReference type="Gene3D" id="3.30.750.24">
    <property type="entry name" value="STAS domain"/>
    <property type="match status" value="1"/>
</dbReference>
<evidence type="ECO:0000313" key="3">
    <source>
        <dbReference type="Proteomes" id="UP000441717"/>
    </source>
</evidence>
<comment type="caution">
    <text evidence="2">The sequence shown here is derived from an EMBL/GenBank/DDBJ whole genome shotgun (WGS) entry which is preliminary data.</text>
</comment>
<dbReference type="SUPFAM" id="SSF52091">
    <property type="entry name" value="SpoIIaa-like"/>
    <property type="match status" value="1"/>
</dbReference>
<keyword evidence="3" id="KW-1185">Reference proteome</keyword>
<dbReference type="PROSITE" id="PS50801">
    <property type="entry name" value="STAS"/>
    <property type="match status" value="1"/>
</dbReference>
<gene>
    <name evidence="2" type="ORF">GFC01_09075</name>
</gene>
<dbReference type="InterPro" id="IPR002645">
    <property type="entry name" value="STAS_dom"/>
</dbReference>
<reference evidence="2 3" key="1">
    <citation type="submission" date="2019-10" db="EMBL/GenBank/DDBJ databases">
        <title>Comparative genomics of sulfur disproportionating microorganisms.</title>
        <authorList>
            <person name="Ward L.M."/>
            <person name="Bertran E."/>
            <person name="Johnston D."/>
        </authorList>
    </citation>
    <scope>NUCLEOTIDE SEQUENCE [LARGE SCALE GENOMIC DNA]</scope>
    <source>
        <strain evidence="2 3">DSM 14055</strain>
    </source>
</reference>
<dbReference type="AlphaFoldDB" id="A0A6N7IQW1"/>
<accession>A0A6N7IQW1</accession>
<evidence type="ECO:0000259" key="1">
    <source>
        <dbReference type="PROSITE" id="PS50801"/>
    </source>
</evidence>
<dbReference type="EMBL" id="WHYR01000021">
    <property type="protein sequence ID" value="MQL52412.1"/>
    <property type="molecule type" value="Genomic_DNA"/>
</dbReference>
<dbReference type="CDD" id="cd07043">
    <property type="entry name" value="STAS_anti-anti-sigma_factors"/>
    <property type="match status" value="1"/>
</dbReference>
<organism evidence="2 3">
    <name type="scientific">Desulfofundulus thermobenzoicus</name>
    <dbReference type="NCBI Taxonomy" id="29376"/>
    <lineage>
        <taxon>Bacteria</taxon>
        <taxon>Bacillati</taxon>
        <taxon>Bacillota</taxon>
        <taxon>Clostridia</taxon>
        <taxon>Eubacteriales</taxon>
        <taxon>Peptococcaceae</taxon>
        <taxon>Desulfofundulus</taxon>
    </lineage>
</organism>
<dbReference type="Proteomes" id="UP000441717">
    <property type="component" value="Unassembled WGS sequence"/>
</dbReference>
<protein>
    <submittedName>
        <fullName evidence="2">STAS domain-containing protein</fullName>
    </submittedName>
</protein>
<dbReference type="OrthoDB" id="1807993at2"/>
<name>A0A6N7IQW1_9FIRM</name>
<evidence type="ECO:0000313" key="2">
    <source>
        <dbReference type="EMBL" id="MQL52412.1"/>
    </source>
</evidence>
<dbReference type="InterPro" id="IPR036513">
    <property type="entry name" value="STAS_dom_sf"/>
</dbReference>
<sequence length="102" mass="11816">MVKIWMEQGRIYVGGIIINHHFKKVQRALEEMAREESRMVVDLGELEFIDETGVSQLLGMIDRFNDRGIQVELINAQDKVLARFLQVGARLWLDKQLFSKVG</sequence>
<dbReference type="RefSeq" id="WP_152946484.1">
    <property type="nucleotide sequence ID" value="NZ_WHYR01000021.1"/>
</dbReference>
<dbReference type="Pfam" id="PF01740">
    <property type="entry name" value="STAS"/>
    <property type="match status" value="1"/>
</dbReference>